<evidence type="ECO:0000259" key="1">
    <source>
        <dbReference type="Pfam" id="PF25325"/>
    </source>
</evidence>
<proteinExistence type="predicted"/>
<feature type="domain" description="EFHB C-terminal EF-hand" evidence="1">
    <location>
        <begin position="462"/>
        <end position="531"/>
    </location>
</feature>
<organism evidence="2 3">
    <name type="scientific">Aromia moschata</name>
    <dbReference type="NCBI Taxonomy" id="1265417"/>
    <lineage>
        <taxon>Eukaryota</taxon>
        <taxon>Metazoa</taxon>
        <taxon>Ecdysozoa</taxon>
        <taxon>Arthropoda</taxon>
        <taxon>Hexapoda</taxon>
        <taxon>Insecta</taxon>
        <taxon>Pterygota</taxon>
        <taxon>Neoptera</taxon>
        <taxon>Endopterygota</taxon>
        <taxon>Coleoptera</taxon>
        <taxon>Polyphaga</taxon>
        <taxon>Cucujiformia</taxon>
        <taxon>Chrysomeloidea</taxon>
        <taxon>Cerambycidae</taxon>
        <taxon>Cerambycinae</taxon>
        <taxon>Callichromatini</taxon>
        <taxon>Aromia</taxon>
    </lineage>
</organism>
<dbReference type="Pfam" id="PF25325">
    <property type="entry name" value="EF-hand_EFHB_C"/>
    <property type="match status" value="1"/>
</dbReference>
<dbReference type="SUPFAM" id="SSF47473">
    <property type="entry name" value="EF-hand"/>
    <property type="match status" value="1"/>
</dbReference>
<dbReference type="EMBL" id="JAPWTK010000015">
    <property type="protein sequence ID" value="KAJ8958834.1"/>
    <property type="molecule type" value="Genomic_DNA"/>
</dbReference>
<comment type="caution">
    <text evidence="2">The sequence shown here is derived from an EMBL/GenBank/DDBJ whole genome shotgun (WGS) entry which is preliminary data.</text>
</comment>
<keyword evidence="3" id="KW-1185">Reference proteome</keyword>
<reference evidence="2" key="1">
    <citation type="journal article" date="2023" name="Insect Mol. Biol.">
        <title>Genome sequencing provides insights into the evolution of gene families encoding plant cell wall-degrading enzymes in longhorned beetles.</title>
        <authorList>
            <person name="Shin N.R."/>
            <person name="Okamura Y."/>
            <person name="Kirsch R."/>
            <person name="Pauchet Y."/>
        </authorList>
    </citation>
    <scope>NUCLEOTIDE SEQUENCE</scope>
    <source>
        <strain evidence="2">AMC_N1</strain>
    </source>
</reference>
<dbReference type="Proteomes" id="UP001162162">
    <property type="component" value="Unassembled WGS sequence"/>
</dbReference>
<name>A0AAV8Z4E4_9CUCU</name>
<protein>
    <recommendedName>
        <fullName evidence="1">EFHB C-terminal EF-hand domain-containing protein</fullName>
    </recommendedName>
</protein>
<dbReference type="InterPro" id="IPR057428">
    <property type="entry name" value="EFHB_EF-hand_C"/>
</dbReference>
<gene>
    <name evidence="2" type="ORF">NQ318_019596</name>
</gene>
<evidence type="ECO:0000313" key="2">
    <source>
        <dbReference type="EMBL" id="KAJ8958834.1"/>
    </source>
</evidence>
<accession>A0AAV8Z4E4</accession>
<dbReference type="InterPro" id="IPR011992">
    <property type="entry name" value="EF-hand-dom_pair"/>
</dbReference>
<sequence>MANAGKFIDRYPLICAAGKSTGVPVPEETVSTTLKEYPIDDAIDTLKHEAQIWTEDVFVPPRMLPPIKKSGICGNKLPDTAYIESASSDEVSGADRELKRDPVRGFWKKPLGTGRDQVPGLPAGAIPIDITFGRPTVRETTVKELVNPPKTHYQVVWDSQVGHHYYRKTHNDYNPSEQVDRGYNSYFLLFTVGTTGPRSDPTGASGPAREWTRGGIWVRCCCDWHKKEPVVYASKIQAGHLDRVKPKLGKALAPDRILETVVPKGTTFGRKSSREFLGVEDLLKDPTCPPCIFKRDLLEWISSLNKFRVLMKKRSNKGFNYDDFYQRCLCWDKERSGLLPINVFYEQCVCDHLTYPKEHLESLMKVLNIIIDDKINYGAFIDMLNCDKPPLELMRFNDVPPKNQYYVTTSQAAVCDYLIVNNALMPTAGLPSRRCDLAKPIKPLDGCRADIDELGDVTTATTVLCPSIYTNYGLTHRDFFEPRSREAMRGLFEKVGYNFPGNTFEKLWKEGVERDKTGCVCINTFKTLVKTCCPPPKVLVDEVECDVKMK</sequence>
<dbReference type="AlphaFoldDB" id="A0AAV8Z4E4"/>
<evidence type="ECO:0000313" key="3">
    <source>
        <dbReference type="Proteomes" id="UP001162162"/>
    </source>
</evidence>